<dbReference type="Proteomes" id="UP001500851">
    <property type="component" value="Unassembled WGS sequence"/>
</dbReference>
<evidence type="ECO:0000313" key="3">
    <source>
        <dbReference type="Proteomes" id="UP001500851"/>
    </source>
</evidence>
<comment type="caution">
    <text evidence="2">The sequence shown here is derived from an EMBL/GenBank/DDBJ whole genome shotgun (WGS) entry which is preliminary data.</text>
</comment>
<accession>A0ABP4XT12</accession>
<dbReference type="PANTHER" id="PTHR43798:SF33">
    <property type="entry name" value="HYDROLASE, PUTATIVE (AFU_ORTHOLOGUE AFUA_2G14860)-RELATED"/>
    <property type="match status" value="1"/>
</dbReference>
<name>A0ABP4XT12_9MICO</name>
<proteinExistence type="predicted"/>
<dbReference type="InterPro" id="IPR000073">
    <property type="entry name" value="AB_hydrolase_1"/>
</dbReference>
<organism evidence="2 3">
    <name type="scientific">Leucobacter iarius</name>
    <dbReference type="NCBI Taxonomy" id="333963"/>
    <lineage>
        <taxon>Bacteria</taxon>
        <taxon>Bacillati</taxon>
        <taxon>Actinomycetota</taxon>
        <taxon>Actinomycetes</taxon>
        <taxon>Micrococcales</taxon>
        <taxon>Microbacteriaceae</taxon>
        <taxon>Leucobacter</taxon>
    </lineage>
</organism>
<dbReference type="PANTHER" id="PTHR43798">
    <property type="entry name" value="MONOACYLGLYCEROL LIPASE"/>
    <property type="match status" value="1"/>
</dbReference>
<gene>
    <name evidence="2" type="ORF">GCM10009768_16550</name>
</gene>
<dbReference type="EMBL" id="BAAAOB010000001">
    <property type="protein sequence ID" value="GAA1788200.1"/>
    <property type="molecule type" value="Genomic_DNA"/>
</dbReference>
<evidence type="ECO:0000313" key="2">
    <source>
        <dbReference type="EMBL" id="GAA1788200.1"/>
    </source>
</evidence>
<reference evidence="3" key="1">
    <citation type="journal article" date="2019" name="Int. J. Syst. Evol. Microbiol.">
        <title>The Global Catalogue of Microorganisms (GCM) 10K type strain sequencing project: providing services to taxonomists for standard genome sequencing and annotation.</title>
        <authorList>
            <consortium name="The Broad Institute Genomics Platform"/>
            <consortium name="The Broad Institute Genome Sequencing Center for Infectious Disease"/>
            <person name="Wu L."/>
            <person name="Ma J."/>
        </authorList>
    </citation>
    <scope>NUCLEOTIDE SEQUENCE [LARGE SCALE GENOMIC DNA]</scope>
    <source>
        <strain evidence="3">JCM 14736</strain>
    </source>
</reference>
<dbReference type="InterPro" id="IPR050266">
    <property type="entry name" value="AB_hydrolase_sf"/>
</dbReference>
<dbReference type="Pfam" id="PF00561">
    <property type="entry name" value="Abhydrolase_1"/>
    <property type="match status" value="1"/>
</dbReference>
<dbReference type="SUPFAM" id="SSF53474">
    <property type="entry name" value="alpha/beta-Hydrolases"/>
    <property type="match status" value="1"/>
</dbReference>
<keyword evidence="3" id="KW-1185">Reference proteome</keyword>
<evidence type="ECO:0000259" key="1">
    <source>
        <dbReference type="Pfam" id="PF00561"/>
    </source>
</evidence>
<protein>
    <recommendedName>
        <fullName evidence="1">AB hydrolase-1 domain-containing protein</fullName>
    </recommendedName>
</protein>
<dbReference type="InterPro" id="IPR029058">
    <property type="entry name" value="AB_hydrolase_fold"/>
</dbReference>
<sequence length="284" mass="29503">MTVPTLLSVRTPDGRVLAGASFGPADGEPVLFIAGAATGRSMAFGEDLLEALGVRLLTMDRPGMGASDADTGRTLASTVDDYREFVSAALGNADARVPVVANSQGGVFGLGAAAAGWATRLVLVSPADELAHPAIRAMLPAEATGLADLAQQDPAAAAEVLAGFDAEAMEQMVLSGSGPEDRAFYAAPAFLERYRSALAEGFANEGAGYIRDTLIAMRAWNLPFDRIRVPVSVLFGAKDLTHSPDHGEVLASRIPGARRIVFADAGGAFLWTHARAALEAVLDR</sequence>
<feature type="domain" description="AB hydrolase-1" evidence="1">
    <location>
        <begin position="29"/>
        <end position="273"/>
    </location>
</feature>
<dbReference type="Gene3D" id="3.40.50.1820">
    <property type="entry name" value="alpha/beta hydrolase"/>
    <property type="match status" value="1"/>
</dbReference>